<feature type="region of interest" description="Disordered" evidence="1">
    <location>
        <begin position="136"/>
        <end position="160"/>
    </location>
</feature>
<evidence type="ECO:0000313" key="2">
    <source>
        <dbReference type="EMBL" id="SAM60385.1"/>
    </source>
</evidence>
<dbReference type="InterPro" id="IPR036397">
    <property type="entry name" value="RNaseH_sf"/>
</dbReference>
<dbReference type="InterPro" id="IPR012337">
    <property type="entry name" value="RNaseH-like_sf"/>
</dbReference>
<feature type="region of interest" description="Disordered" evidence="1">
    <location>
        <begin position="586"/>
        <end position="610"/>
    </location>
</feature>
<dbReference type="Proteomes" id="UP000179920">
    <property type="component" value="Chromosome I"/>
</dbReference>
<feature type="region of interest" description="Disordered" evidence="1">
    <location>
        <begin position="14"/>
        <end position="62"/>
    </location>
</feature>
<dbReference type="OrthoDB" id="407198at2759"/>
<feature type="compositionally biased region" description="Polar residues" evidence="1">
    <location>
        <begin position="31"/>
        <end position="47"/>
    </location>
</feature>
<feature type="compositionally biased region" description="Low complexity" evidence="1">
    <location>
        <begin position="14"/>
        <end position="27"/>
    </location>
</feature>
<dbReference type="SUPFAM" id="SSF53098">
    <property type="entry name" value="Ribonuclease H-like"/>
    <property type="match status" value="1"/>
</dbReference>
<proteinExistence type="predicted"/>
<evidence type="ECO:0000256" key="1">
    <source>
        <dbReference type="SAM" id="MobiDB-lite"/>
    </source>
</evidence>
<dbReference type="GO" id="GO:0003676">
    <property type="term" value="F:nucleic acid binding"/>
    <property type="evidence" value="ECO:0007669"/>
    <property type="project" value="InterPro"/>
</dbReference>
<evidence type="ECO:0008006" key="4">
    <source>
        <dbReference type="Google" id="ProtNLM"/>
    </source>
</evidence>
<feature type="compositionally biased region" description="Basic residues" evidence="1">
    <location>
        <begin position="601"/>
        <end position="610"/>
    </location>
</feature>
<accession>A0A1K0FV50</accession>
<dbReference type="EMBL" id="LT558117">
    <property type="protein sequence ID" value="SAM60385.1"/>
    <property type="molecule type" value="Genomic_DNA"/>
</dbReference>
<dbReference type="Gene3D" id="3.30.420.10">
    <property type="entry name" value="Ribonuclease H-like superfamily/Ribonuclease H"/>
    <property type="match status" value="1"/>
</dbReference>
<protein>
    <recommendedName>
        <fullName evidence="4">RNase H type-1 domain-containing protein</fullName>
    </recommendedName>
</protein>
<feature type="compositionally biased region" description="Polar residues" evidence="1">
    <location>
        <begin position="144"/>
        <end position="153"/>
    </location>
</feature>
<gene>
    <name evidence="2" type="ORF">UBRO_00993</name>
</gene>
<dbReference type="AlphaFoldDB" id="A0A1K0FV50"/>
<evidence type="ECO:0000313" key="3">
    <source>
        <dbReference type="Proteomes" id="UP000179920"/>
    </source>
</evidence>
<reference evidence="3" key="1">
    <citation type="submission" date="2016-04" db="EMBL/GenBank/DDBJ databases">
        <authorList>
            <person name="Guldener U."/>
            <person name="Guldener U."/>
        </authorList>
    </citation>
    <scope>NUCLEOTIDE SEQUENCE [LARGE SCALE GENOMIC DNA]</scope>
    <source>
        <strain evidence="3">UB2112</strain>
    </source>
</reference>
<name>A0A1K0FV50_9BASI</name>
<organism evidence="2 3">
    <name type="scientific">Ustilago bromivora</name>
    <dbReference type="NCBI Taxonomy" id="307758"/>
    <lineage>
        <taxon>Eukaryota</taxon>
        <taxon>Fungi</taxon>
        <taxon>Dikarya</taxon>
        <taxon>Basidiomycota</taxon>
        <taxon>Ustilaginomycotina</taxon>
        <taxon>Ustilaginomycetes</taxon>
        <taxon>Ustilaginales</taxon>
        <taxon>Ustilaginaceae</taxon>
        <taxon>Ustilago</taxon>
    </lineage>
</organism>
<sequence>MSAPDYRYLQAWARPSASKPASSSSSRRTYDSGNSFEVLLPTTNGDTATPAAQLESKEATQRSAYQIRLETPGGISYAPDDLAQHNSSKRLFIPDRSANEYNFAREIEAKSNKASATTTPQPELDELGRTQAQAYKESVEQTETDSTTMNNDQGHVKPFDIPTTSVAANEQDQASTPQQGGQDAASIMTNATTATVQSKMTTLILTAERTQTIPKNVSANAVTTPFRPPPSISGDAAHSSTPWAAASDWTSHHALDRPTDKEKKLGITQFEEATEGRVPSGYEASLFPSSDTQSDAATIKTLRPGELRVEYLFVPDPRPWRPLRYVRKIDPRQLLILCAGAALTPGQVAAIKVGSDASSVFTTETTATRRGPSDAASISSSVPTDFSVEATRKAMFAAGKLPDYKLLEAQLKSSSSLSPGSASISLPEGEEKRAGLGFVFCPTHDPRARQPAYKRSAEITVEQNFSRRLEKPPEFCHSTVRRAALRSVLAALEFTKWEAEGFDKIVIATHHGWLVDGISRWIWNWRHNKWRIMTESPLGTFGEQVPDRDLWELLDRAVKEYEEIDCTVRFWKVSKDQNSDAVQLAQEGACKDNQQPGTVRWTKKKTPSST</sequence>